<evidence type="ECO:0000313" key="2">
    <source>
        <dbReference type="Proteomes" id="UP001596203"/>
    </source>
</evidence>
<keyword evidence="2" id="KW-1185">Reference proteome</keyword>
<gene>
    <name evidence="1" type="ORF">ACFP2T_16480</name>
</gene>
<dbReference type="RefSeq" id="WP_377422338.1">
    <property type="nucleotide sequence ID" value="NZ_JBHSPR010000010.1"/>
</dbReference>
<dbReference type="Proteomes" id="UP001596203">
    <property type="component" value="Unassembled WGS sequence"/>
</dbReference>
<accession>A0ABW1K9X9</accession>
<dbReference type="EMBL" id="JBHSPR010000010">
    <property type="protein sequence ID" value="MFC6017799.1"/>
    <property type="molecule type" value="Genomic_DNA"/>
</dbReference>
<protein>
    <submittedName>
        <fullName evidence="1">Uncharacterized protein</fullName>
    </submittedName>
</protein>
<sequence>MTWTPAAVSSSDTIASSILGTLGAYLVVINAGGSPDNVTVSDSGFTPAANPASTSANAVANGTTEVMYISPKAVNPSTGVVTVTHSFTTSVTYVLLPLG</sequence>
<comment type="caution">
    <text evidence="1">The sequence shown here is derived from an EMBL/GenBank/DDBJ whole genome shotgun (WGS) entry which is preliminary data.</text>
</comment>
<organism evidence="1 2">
    <name type="scientific">Plantactinospora solaniradicis</name>
    <dbReference type="NCBI Taxonomy" id="1723736"/>
    <lineage>
        <taxon>Bacteria</taxon>
        <taxon>Bacillati</taxon>
        <taxon>Actinomycetota</taxon>
        <taxon>Actinomycetes</taxon>
        <taxon>Micromonosporales</taxon>
        <taxon>Micromonosporaceae</taxon>
        <taxon>Plantactinospora</taxon>
    </lineage>
</organism>
<proteinExistence type="predicted"/>
<evidence type="ECO:0000313" key="1">
    <source>
        <dbReference type="EMBL" id="MFC6017799.1"/>
    </source>
</evidence>
<name>A0ABW1K9X9_9ACTN</name>
<reference evidence="2" key="1">
    <citation type="journal article" date="2019" name="Int. J. Syst. Evol. Microbiol.">
        <title>The Global Catalogue of Microorganisms (GCM) 10K type strain sequencing project: providing services to taxonomists for standard genome sequencing and annotation.</title>
        <authorList>
            <consortium name="The Broad Institute Genomics Platform"/>
            <consortium name="The Broad Institute Genome Sequencing Center for Infectious Disease"/>
            <person name="Wu L."/>
            <person name="Ma J."/>
        </authorList>
    </citation>
    <scope>NUCLEOTIDE SEQUENCE [LARGE SCALE GENOMIC DNA]</scope>
    <source>
        <strain evidence="2">ZS-35-S2</strain>
    </source>
</reference>